<proteinExistence type="inferred from homology"/>
<evidence type="ECO:0000313" key="2">
    <source>
        <dbReference type="EMBL" id="SDO08719.1"/>
    </source>
</evidence>
<dbReference type="AlphaFoldDB" id="A0A1H0GPJ3"/>
<reference evidence="2 3" key="1">
    <citation type="submission" date="2016-10" db="EMBL/GenBank/DDBJ databases">
        <authorList>
            <person name="de Groot N.N."/>
        </authorList>
    </citation>
    <scope>NUCLEOTIDE SEQUENCE [LARGE SCALE GENOMIC DNA]</scope>
    <source>
        <strain evidence="2 3">CGMCC 1.5012</strain>
    </source>
</reference>
<evidence type="ECO:0000256" key="1">
    <source>
        <dbReference type="ARBA" id="ARBA00005721"/>
    </source>
</evidence>
<dbReference type="OrthoDB" id="9791482at2"/>
<dbReference type="Pfam" id="PF03780">
    <property type="entry name" value="Asp23"/>
    <property type="match status" value="1"/>
</dbReference>
<accession>A0A1H0GPJ3</accession>
<dbReference type="PANTHER" id="PTHR34297">
    <property type="entry name" value="HYPOTHETICAL CYTOSOLIC PROTEIN-RELATED"/>
    <property type="match status" value="1"/>
</dbReference>
<dbReference type="PROSITE" id="PS51257">
    <property type="entry name" value="PROKAR_LIPOPROTEIN"/>
    <property type="match status" value="1"/>
</dbReference>
<dbReference type="STRING" id="258515.SAMN05192585_1539"/>
<sequence length="117" mass="12541">MIRIENPMGYIEISGDYFANLVGSAASSCFGVAGMATSGTVQGLRSLIISPNLPDKGVHVRNRDGKLEIDLHIAVTYGVNIAAIVKSIINKVSYTVQETTGLIVNRVNVFVDEMKAD</sequence>
<protein>
    <submittedName>
        <fullName evidence="2">Uncharacterized conserved protein YloU, alkaline shock protein (Asp23) family</fullName>
    </submittedName>
</protein>
<evidence type="ECO:0000313" key="3">
    <source>
        <dbReference type="Proteomes" id="UP000199182"/>
    </source>
</evidence>
<organism evidence="2 3">
    <name type="scientific">Acetanaerobacterium elongatum</name>
    <dbReference type="NCBI Taxonomy" id="258515"/>
    <lineage>
        <taxon>Bacteria</taxon>
        <taxon>Bacillati</taxon>
        <taxon>Bacillota</taxon>
        <taxon>Clostridia</taxon>
        <taxon>Eubacteriales</taxon>
        <taxon>Oscillospiraceae</taxon>
        <taxon>Acetanaerobacterium</taxon>
    </lineage>
</organism>
<dbReference type="InterPro" id="IPR005531">
    <property type="entry name" value="Asp23"/>
</dbReference>
<dbReference type="RefSeq" id="WP_092643498.1">
    <property type="nucleotide sequence ID" value="NZ_FNID01000053.1"/>
</dbReference>
<keyword evidence="3" id="KW-1185">Reference proteome</keyword>
<dbReference type="Proteomes" id="UP000199182">
    <property type="component" value="Unassembled WGS sequence"/>
</dbReference>
<dbReference type="PANTHER" id="PTHR34297:SF2">
    <property type="entry name" value="ASP23_GLS24 FAMILY ENVELOPE STRESS RESPONSE PROTEIN"/>
    <property type="match status" value="1"/>
</dbReference>
<comment type="similarity">
    <text evidence="1">Belongs to the asp23 family.</text>
</comment>
<dbReference type="EMBL" id="FNID01000053">
    <property type="protein sequence ID" value="SDO08719.1"/>
    <property type="molecule type" value="Genomic_DNA"/>
</dbReference>
<gene>
    <name evidence="2" type="ORF">SAMN05192585_1539</name>
</gene>
<name>A0A1H0GPJ3_9FIRM</name>